<dbReference type="RefSeq" id="WP_112888363.1">
    <property type="nucleotide sequence ID" value="NZ_CP030239.1"/>
</dbReference>
<evidence type="ECO:0000313" key="3">
    <source>
        <dbReference type="Proteomes" id="UP000249922"/>
    </source>
</evidence>
<proteinExistence type="predicted"/>
<dbReference type="Proteomes" id="UP000249922">
    <property type="component" value="Chromosome"/>
</dbReference>
<dbReference type="EMBL" id="CP030239">
    <property type="protein sequence ID" value="AWX93941.1"/>
    <property type="molecule type" value="Genomic_DNA"/>
</dbReference>
<reference evidence="2 3" key="1">
    <citation type="submission" date="2018-06" db="EMBL/GenBank/DDBJ databases">
        <title>Complete genome sequence of Paracoccus mutanolyticus strain RSP-02 isolated from cellulosic waste.</title>
        <authorList>
            <person name="Amrutha R.N."/>
            <person name="Shrivastav A."/>
            <person name="Buddana S.K."/>
            <person name="Deshpande U."/>
            <person name="Prakasham R.S."/>
        </authorList>
    </citation>
    <scope>NUCLEOTIDE SEQUENCE [LARGE SCALE GENOMIC DNA]</scope>
    <source>
        <strain evidence="2 3">RSP-02</strain>
    </source>
</reference>
<evidence type="ECO:0000313" key="2">
    <source>
        <dbReference type="EMBL" id="AWX93941.1"/>
    </source>
</evidence>
<sequence length="159" mass="16575">MTFLGALGLCHPGHDRCYFFQGSDGRIIFAIPYEQDFTLIGTTDVDRLGHMVPQHDPQHAWLAGSAGPSAQGALDAVIQSPGEGARTALARIDDRAVAAGQRLTGQLDQSLTGTGVGAPSTRQFSDTGCVCKAISAGRPVQQQPASPVPGRHLQGAAKT</sequence>
<accession>A0ABM6WTG4</accession>
<keyword evidence="3" id="KW-1185">Reference proteome</keyword>
<protein>
    <submittedName>
        <fullName evidence="2">Uncharacterized protein</fullName>
    </submittedName>
</protein>
<name>A0ABM6WTG4_9RHOB</name>
<dbReference type="Gene3D" id="3.30.9.10">
    <property type="entry name" value="D-Amino Acid Oxidase, subunit A, domain 2"/>
    <property type="match status" value="1"/>
</dbReference>
<feature type="region of interest" description="Disordered" evidence="1">
    <location>
        <begin position="138"/>
        <end position="159"/>
    </location>
</feature>
<organism evidence="2 3">
    <name type="scientific">Paracoccus mutanolyticus</name>
    <dbReference type="NCBI Taxonomy" id="1499308"/>
    <lineage>
        <taxon>Bacteria</taxon>
        <taxon>Pseudomonadati</taxon>
        <taxon>Pseudomonadota</taxon>
        <taxon>Alphaproteobacteria</taxon>
        <taxon>Rhodobacterales</taxon>
        <taxon>Paracoccaceae</taxon>
        <taxon>Paracoccus</taxon>
    </lineage>
</organism>
<gene>
    <name evidence="2" type="ORF">DPM13_15775</name>
</gene>
<evidence type="ECO:0000256" key="1">
    <source>
        <dbReference type="SAM" id="MobiDB-lite"/>
    </source>
</evidence>